<keyword evidence="4 5" id="KW-0472">Membrane</keyword>
<accession>A0A7W7KGC9</accession>
<sequence>MSIALAGITLVSLLVGRFWWPTDSGNWEKTLRLLTCLSVLCAVPQLVRERARWMSATFILFALFWAGLLANALVAESSSSVRQLLMILFFSLVIIAVGVSDGRFWRLVLGIGALAGAGFAAFSLLHKVQLGEFTFAYRTLNIHDSGVPGVAEFGITIEAGMNYAFSFIVALWLALRSRRWTGLAIWSLCALTQGVYVYFTFSRAAWMAALIGAVVLVLVGSQGRMRQAALGLLGLGGAAVAIGGYRQLAYEFGSRGLTHRDEVWRTVIERVGERWWFGHGAHTDLGDVVLSTGQVVHNPHSLYLEVLYQFGGVGLASLLVMLAVCLWTLWHSRSPLAPLWFAVLAASSVVFMVEMHFFVAAPNVVWMWLWLPMAGALASASSQYRASSQRPVSPPFSSPHPA</sequence>
<feature type="transmembrane region" description="Helical" evidence="5">
    <location>
        <begin position="337"/>
        <end position="359"/>
    </location>
</feature>
<dbReference type="InterPro" id="IPR007016">
    <property type="entry name" value="O-antigen_ligase-rel_domated"/>
</dbReference>
<name>A0A7W7KGC9_PSENT</name>
<dbReference type="PANTHER" id="PTHR37422">
    <property type="entry name" value="TEICHURONIC ACID BIOSYNTHESIS PROTEIN TUAE"/>
    <property type="match status" value="1"/>
</dbReference>
<keyword evidence="3 5" id="KW-1133">Transmembrane helix</keyword>
<dbReference type="EMBL" id="JACHLI010000003">
    <property type="protein sequence ID" value="MBB4862322.1"/>
    <property type="molecule type" value="Genomic_DNA"/>
</dbReference>
<reference evidence="7 8" key="1">
    <citation type="submission" date="2020-08" db="EMBL/GenBank/DDBJ databases">
        <title>Functional genomics of gut bacteria from endangered species of beetles.</title>
        <authorList>
            <person name="Carlos-Shanley C."/>
        </authorList>
    </citation>
    <scope>NUCLEOTIDE SEQUENCE [LARGE SCALE GENOMIC DNA]</scope>
    <source>
        <strain evidence="7 8">S00179</strain>
    </source>
</reference>
<feature type="transmembrane region" description="Helical" evidence="5">
    <location>
        <begin position="365"/>
        <end position="384"/>
    </location>
</feature>
<feature type="transmembrane region" description="Helical" evidence="5">
    <location>
        <begin position="306"/>
        <end position="330"/>
    </location>
</feature>
<feature type="transmembrane region" description="Helical" evidence="5">
    <location>
        <begin position="81"/>
        <end position="100"/>
    </location>
</feature>
<proteinExistence type="predicted"/>
<feature type="transmembrane region" description="Helical" evidence="5">
    <location>
        <begin position="228"/>
        <end position="245"/>
    </location>
</feature>
<evidence type="ECO:0000256" key="5">
    <source>
        <dbReference type="SAM" id="Phobius"/>
    </source>
</evidence>
<evidence type="ECO:0000256" key="1">
    <source>
        <dbReference type="ARBA" id="ARBA00004141"/>
    </source>
</evidence>
<evidence type="ECO:0000256" key="3">
    <source>
        <dbReference type="ARBA" id="ARBA00022989"/>
    </source>
</evidence>
<dbReference type="GO" id="GO:0016020">
    <property type="term" value="C:membrane"/>
    <property type="evidence" value="ECO:0007669"/>
    <property type="project" value="UniProtKB-SubCell"/>
</dbReference>
<feature type="transmembrane region" description="Helical" evidence="5">
    <location>
        <begin position="205"/>
        <end position="221"/>
    </location>
</feature>
<evidence type="ECO:0000259" key="6">
    <source>
        <dbReference type="Pfam" id="PF04932"/>
    </source>
</evidence>
<evidence type="ECO:0000313" key="7">
    <source>
        <dbReference type="EMBL" id="MBB4862322.1"/>
    </source>
</evidence>
<feature type="transmembrane region" description="Helical" evidence="5">
    <location>
        <begin position="107"/>
        <end position="125"/>
    </location>
</feature>
<dbReference type="AlphaFoldDB" id="A0A7W7KGC9"/>
<dbReference type="RefSeq" id="WP_184586662.1">
    <property type="nucleotide sequence ID" value="NZ_JACHLI010000003.1"/>
</dbReference>
<comment type="subcellular location">
    <subcellularLocation>
        <location evidence="1">Membrane</location>
        <topology evidence="1">Multi-pass membrane protein</topology>
    </subcellularLocation>
</comment>
<feature type="transmembrane region" description="Helical" evidence="5">
    <location>
        <begin position="153"/>
        <end position="173"/>
    </location>
</feature>
<evidence type="ECO:0000313" key="8">
    <source>
        <dbReference type="Proteomes" id="UP000566995"/>
    </source>
</evidence>
<feature type="transmembrane region" description="Helical" evidence="5">
    <location>
        <begin position="54"/>
        <end position="75"/>
    </location>
</feature>
<feature type="transmembrane region" description="Helical" evidence="5">
    <location>
        <begin position="180"/>
        <end position="199"/>
    </location>
</feature>
<gene>
    <name evidence="7" type="ORF">HNP46_001160</name>
</gene>
<evidence type="ECO:0000256" key="4">
    <source>
        <dbReference type="ARBA" id="ARBA00023136"/>
    </source>
</evidence>
<comment type="caution">
    <text evidence="7">The sequence shown here is derived from an EMBL/GenBank/DDBJ whole genome shotgun (WGS) entry which is preliminary data.</text>
</comment>
<feature type="domain" description="O-antigen ligase-related" evidence="6">
    <location>
        <begin position="190"/>
        <end position="318"/>
    </location>
</feature>
<keyword evidence="7" id="KW-0436">Ligase</keyword>
<dbReference type="Pfam" id="PF04932">
    <property type="entry name" value="Wzy_C"/>
    <property type="match status" value="1"/>
</dbReference>
<keyword evidence="2 5" id="KW-0812">Transmembrane</keyword>
<dbReference type="PANTHER" id="PTHR37422:SF13">
    <property type="entry name" value="LIPOPOLYSACCHARIDE BIOSYNTHESIS PROTEIN PA4999-RELATED"/>
    <property type="match status" value="1"/>
</dbReference>
<evidence type="ECO:0000256" key="2">
    <source>
        <dbReference type="ARBA" id="ARBA00022692"/>
    </source>
</evidence>
<organism evidence="7 8">
    <name type="scientific">Pseudomonas nitroreducens</name>
    <dbReference type="NCBI Taxonomy" id="46680"/>
    <lineage>
        <taxon>Bacteria</taxon>
        <taxon>Pseudomonadati</taxon>
        <taxon>Pseudomonadota</taxon>
        <taxon>Gammaproteobacteria</taxon>
        <taxon>Pseudomonadales</taxon>
        <taxon>Pseudomonadaceae</taxon>
        <taxon>Pseudomonas</taxon>
    </lineage>
</organism>
<dbReference type="GO" id="GO:0016874">
    <property type="term" value="F:ligase activity"/>
    <property type="evidence" value="ECO:0007669"/>
    <property type="project" value="UniProtKB-KW"/>
</dbReference>
<dbReference type="InterPro" id="IPR051533">
    <property type="entry name" value="WaaL-like"/>
</dbReference>
<dbReference type="Proteomes" id="UP000566995">
    <property type="component" value="Unassembled WGS sequence"/>
</dbReference>
<protein>
    <submittedName>
        <fullName evidence="7">O-antigen ligase</fullName>
    </submittedName>
</protein>